<accession>A0A6A1UM17</accession>
<dbReference type="EMBL" id="RXIC02000088">
    <property type="protein sequence ID" value="KAB1201226.1"/>
    <property type="molecule type" value="Genomic_DNA"/>
</dbReference>
<dbReference type="InterPro" id="IPR036047">
    <property type="entry name" value="F-box-like_dom_sf"/>
</dbReference>
<gene>
    <name evidence="2" type="ORF">CJ030_MR0G004584</name>
</gene>
<dbReference type="InterPro" id="IPR006527">
    <property type="entry name" value="F-box-assoc_dom_typ1"/>
</dbReference>
<organism evidence="2 3">
    <name type="scientific">Morella rubra</name>
    <name type="common">Chinese bayberry</name>
    <dbReference type="NCBI Taxonomy" id="262757"/>
    <lineage>
        <taxon>Eukaryota</taxon>
        <taxon>Viridiplantae</taxon>
        <taxon>Streptophyta</taxon>
        <taxon>Embryophyta</taxon>
        <taxon>Tracheophyta</taxon>
        <taxon>Spermatophyta</taxon>
        <taxon>Magnoliopsida</taxon>
        <taxon>eudicotyledons</taxon>
        <taxon>Gunneridae</taxon>
        <taxon>Pentapetalae</taxon>
        <taxon>rosids</taxon>
        <taxon>fabids</taxon>
        <taxon>Fagales</taxon>
        <taxon>Myricaceae</taxon>
        <taxon>Morella</taxon>
    </lineage>
</organism>
<dbReference type="OrthoDB" id="1867629at2759"/>
<dbReference type="AlphaFoldDB" id="A0A6A1UM17"/>
<evidence type="ECO:0000313" key="3">
    <source>
        <dbReference type="Proteomes" id="UP000516437"/>
    </source>
</evidence>
<dbReference type="InterPro" id="IPR052361">
    <property type="entry name" value="F-box_domain"/>
</dbReference>
<name>A0A6A1UM17_9ROSI</name>
<dbReference type="Pfam" id="PF07734">
    <property type="entry name" value="FBA_1"/>
    <property type="match status" value="1"/>
</dbReference>
<dbReference type="PANTHER" id="PTHR31790">
    <property type="entry name" value="OS02G0783600 PROTEIN"/>
    <property type="match status" value="1"/>
</dbReference>
<dbReference type="Proteomes" id="UP000516437">
    <property type="component" value="Unassembled WGS sequence"/>
</dbReference>
<evidence type="ECO:0000313" key="2">
    <source>
        <dbReference type="EMBL" id="KAB1201226.1"/>
    </source>
</evidence>
<reference evidence="2 3" key="1">
    <citation type="journal article" date="2019" name="Plant Biotechnol. J.">
        <title>The red bayberry genome and genetic basis of sex determination.</title>
        <authorList>
            <person name="Jia H.M."/>
            <person name="Jia H.J."/>
            <person name="Cai Q.L."/>
            <person name="Wang Y."/>
            <person name="Zhao H.B."/>
            <person name="Yang W.F."/>
            <person name="Wang G.Y."/>
            <person name="Li Y.H."/>
            <person name="Zhan D.L."/>
            <person name="Shen Y.T."/>
            <person name="Niu Q.F."/>
            <person name="Chang L."/>
            <person name="Qiu J."/>
            <person name="Zhao L."/>
            <person name="Xie H.B."/>
            <person name="Fu W.Y."/>
            <person name="Jin J."/>
            <person name="Li X.W."/>
            <person name="Jiao Y."/>
            <person name="Zhou C.C."/>
            <person name="Tu T."/>
            <person name="Chai C.Y."/>
            <person name="Gao J.L."/>
            <person name="Fan L.J."/>
            <person name="van de Weg E."/>
            <person name="Wang J.Y."/>
            <person name="Gao Z.S."/>
        </authorList>
    </citation>
    <scope>NUCLEOTIDE SEQUENCE [LARGE SCALE GENOMIC DNA]</scope>
    <source>
        <tissue evidence="2">Leaves</tissue>
    </source>
</reference>
<proteinExistence type="predicted"/>
<comment type="caution">
    <text evidence="2">The sequence shown here is derived from an EMBL/GenBank/DDBJ whole genome shotgun (WGS) entry which is preliminary data.</text>
</comment>
<evidence type="ECO:0000259" key="1">
    <source>
        <dbReference type="Pfam" id="PF07734"/>
    </source>
</evidence>
<feature type="domain" description="F-box associated beta-propeller type 1" evidence="1">
    <location>
        <begin position="56"/>
        <end position="163"/>
    </location>
</feature>
<dbReference type="PANTHER" id="PTHR31790:SF608">
    <property type="entry name" value="F-BOX PROTEIN CPR30-LIKE"/>
    <property type="match status" value="1"/>
</dbReference>
<protein>
    <recommendedName>
        <fullName evidence="1">F-box associated beta-propeller type 1 domain-containing protein</fullName>
    </recommendedName>
</protein>
<sequence>MLKTNELPKDVIAENLLWLLVISLLRFKCVCKAWYPVSLETLHPLQRPYLHHIFGSKKVEIHVVGSCNGLICLCDNYNLYTVLWNPATKETKVVPRSNVPGLLGYVANSDGIGFGFDVETNDYKITLFTLWKPDPNLPFYENDFRIQNEVYCLSTNSRRKVDSLLCVPIYEVAEPGLISKVSTLKVK</sequence>
<keyword evidence="3" id="KW-1185">Reference proteome</keyword>
<dbReference type="SUPFAM" id="SSF81383">
    <property type="entry name" value="F-box domain"/>
    <property type="match status" value="1"/>
</dbReference>